<accession>A0ABS3WYB3</accession>
<organism evidence="2 3">
    <name type="scientific">Streptomyces spirodelae</name>
    <dbReference type="NCBI Taxonomy" id="2812904"/>
    <lineage>
        <taxon>Bacteria</taxon>
        <taxon>Bacillati</taxon>
        <taxon>Actinomycetota</taxon>
        <taxon>Actinomycetes</taxon>
        <taxon>Kitasatosporales</taxon>
        <taxon>Streptomycetaceae</taxon>
        <taxon>Streptomyces</taxon>
    </lineage>
</organism>
<reference evidence="2 3" key="1">
    <citation type="submission" date="2021-02" db="EMBL/GenBank/DDBJ databases">
        <title>Streptomyces spirodelae sp. nov., isolated from duckweed.</title>
        <authorList>
            <person name="Saimee Y."/>
            <person name="Duangmal K."/>
        </authorList>
    </citation>
    <scope>NUCLEOTIDE SEQUENCE [LARGE SCALE GENOMIC DNA]</scope>
    <source>
        <strain evidence="2 3">DW4-2</strain>
    </source>
</reference>
<name>A0ABS3WYB3_9ACTN</name>
<keyword evidence="3" id="KW-1185">Reference proteome</keyword>
<feature type="region of interest" description="Disordered" evidence="1">
    <location>
        <begin position="1"/>
        <end position="21"/>
    </location>
</feature>
<evidence type="ECO:0000313" key="2">
    <source>
        <dbReference type="EMBL" id="MBO8188125.1"/>
    </source>
</evidence>
<dbReference type="EMBL" id="JAFFZN010000021">
    <property type="protein sequence ID" value="MBO8188125.1"/>
    <property type="molecule type" value="Genomic_DNA"/>
</dbReference>
<evidence type="ECO:0008006" key="4">
    <source>
        <dbReference type="Google" id="ProtNLM"/>
    </source>
</evidence>
<evidence type="ECO:0000313" key="3">
    <source>
        <dbReference type="Proteomes" id="UP001518976"/>
    </source>
</evidence>
<comment type="caution">
    <text evidence="2">The sequence shown here is derived from an EMBL/GenBank/DDBJ whole genome shotgun (WGS) entry which is preliminary data.</text>
</comment>
<evidence type="ECO:0000256" key="1">
    <source>
        <dbReference type="SAM" id="MobiDB-lite"/>
    </source>
</evidence>
<gene>
    <name evidence="2" type="ORF">JW592_22030</name>
</gene>
<dbReference type="Proteomes" id="UP001518976">
    <property type="component" value="Unassembled WGS sequence"/>
</dbReference>
<protein>
    <recommendedName>
        <fullName evidence="4">ATP-grasp domain-containing protein</fullName>
    </recommendedName>
</protein>
<dbReference type="RefSeq" id="WP_209266928.1">
    <property type="nucleotide sequence ID" value="NZ_JAFFZN010000021.1"/>
</dbReference>
<sequence>MTAAQERPGERPPPARPHVLPHGRYDELFETTAALLALVRRAVLALGPTWPERLVALGADPADHPPYSGLESTETDCCTMLASGEFVVGETGPRLVALGAGASLDSAEDVTALSSASQGQAGGTLFAHDPRAARAAALADLCAHRGLPRSVALVGPGFAPDDAHDLRQRGFTTALLGPDRLPGALGRPGRPRYALGLLSGARPAADQDRARLRDAQRAGLLLLPPLSSTLLADRRALALVSEGLPWMTHGERSLVERRLPWTRLALAGRTWWHGTEQELPELLLAQRERFVVKHAVAGAGPLVAGHETDERTWTAAVRRAFRNADSVVQEYVRPAPAPLTLSARLFADRPGGCRVRYPLAGVSRRAAPSAAPRCR</sequence>
<proteinExistence type="predicted"/>